<organism evidence="3 4">
    <name type="scientific">Prosthecobacter vanneervenii</name>
    <dbReference type="NCBI Taxonomy" id="48466"/>
    <lineage>
        <taxon>Bacteria</taxon>
        <taxon>Pseudomonadati</taxon>
        <taxon>Verrucomicrobiota</taxon>
        <taxon>Verrucomicrobiia</taxon>
        <taxon>Verrucomicrobiales</taxon>
        <taxon>Verrucomicrobiaceae</taxon>
        <taxon>Prosthecobacter</taxon>
    </lineage>
</organism>
<sequence length="541" mass="58956">MLTNPEEFQHLPTVDDDDHMAESGAAPVRLPQPLPEAYAGHEIQDQTPEALAEPSHPQEIPPGEPFQELIQEAASEVQTAPPLEIPAAPPEISVTTPPPKAEEAAVHESKSNESPKARLKTAKVPVEAYPRSAPPSEVSSELKPGVQAEKATNKATKKISLSEKAAEPPPAEHPEETAAHLEAIKAEAKAKAEAAEAEAPPKEPWRERWEKMGGRSLAISVGAHLLLLIIAAVTVFHHVIDKQIDFLPGGGSVQGQQAQQALQHKIQQKKNPWLKQSMPSRKIAVASSMNNLVLPKNEMPDVLDLPQTSKPLGGGAMSGGFGLAGAGGGFGSGVGLGAKNGMVFGPLFGMNIKARKLALVMDVSYSMAPHLERVVKEVDKVAKGSVVVLYFGCGLEKPGKQLAGTKVFKTSTTEFEKFWRRDCAATFMETASFKIDKKEPIPNKDLFLQLSKRPQTYFIHNVGVGFTWLALLSDEVRNADGLYWFSDFQDTVDFKQLGVVLENLQRRKQRLYIHSYGKGQYFDLIKNQLVEPTKGDSYVEE</sequence>
<proteinExistence type="predicted"/>
<evidence type="ECO:0000256" key="1">
    <source>
        <dbReference type="SAM" id="MobiDB-lite"/>
    </source>
</evidence>
<dbReference type="RefSeq" id="WP_184337877.1">
    <property type="nucleotide sequence ID" value="NZ_JACHIG010000001.1"/>
</dbReference>
<evidence type="ECO:0008006" key="5">
    <source>
        <dbReference type="Google" id="ProtNLM"/>
    </source>
</evidence>
<dbReference type="AlphaFoldDB" id="A0A7W7Y7M4"/>
<keyword evidence="2" id="KW-0472">Membrane</keyword>
<feature type="region of interest" description="Disordered" evidence="1">
    <location>
        <begin position="1"/>
        <end position="177"/>
    </location>
</feature>
<comment type="caution">
    <text evidence="3">The sequence shown here is derived from an EMBL/GenBank/DDBJ whole genome shotgun (WGS) entry which is preliminary data.</text>
</comment>
<keyword evidence="4" id="KW-1185">Reference proteome</keyword>
<evidence type="ECO:0000313" key="4">
    <source>
        <dbReference type="Proteomes" id="UP000590740"/>
    </source>
</evidence>
<accession>A0A7W7Y7M4</accession>
<gene>
    <name evidence="3" type="ORF">HNQ65_000481</name>
</gene>
<evidence type="ECO:0000256" key="2">
    <source>
        <dbReference type="SAM" id="Phobius"/>
    </source>
</evidence>
<dbReference type="Proteomes" id="UP000590740">
    <property type="component" value="Unassembled WGS sequence"/>
</dbReference>
<feature type="compositionally biased region" description="Basic and acidic residues" evidence="1">
    <location>
        <begin position="100"/>
        <end position="116"/>
    </location>
</feature>
<keyword evidence="2" id="KW-0812">Transmembrane</keyword>
<name>A0A7W7Y7M4_9BACT</name>
<protein>
    <recommendedName>
        <fullName evidence="5">VWFA domain-containing protein</fullName>
    </recommendedName>
</protein>
<reference evidence="3 4" key="1">
    <citation type="submission" date="2020-08" db="EMBL/GenBank/DDBJ databases">
        <title>Genomic Encyclopedia of Type Strains, Phase IV (KMG-IV): sequencing the most valuable type-strain genomes for metagenomic binning, comparative biology and taxonomic classification.</title>
        <authorList>
            <person name="Goeker M."/>
        </authorList>
    </citation>
    <scope>NUCLEOTIDE SEQUENCE [LARGE SCALE GENOMIC DNA]</scope>
    <source>
        <strain evidence="3 4">DSM 12252</strain>
    </source>
</reference>
<feature type="compositionally biased region" description="Basic and acidic residues" evidence="1">
    <location>
        <begin position="160"/>
        <end position="177"/>
    </location>
</feature>
<dbReference type="EMBL" id="JACHIG010000001">
    <property type="protein sequence ID" value="MBB5030927.1"/>
    <property type="molecule type" value="Genomic_DNA"/>
</dbReference>
<evidence type="ECO:0000313" key="3">
    <source>
        <dbReference type="EMBL" id="MBB5030927.1"/>
    </source>
</evidence>
<feature type="transmembrane region" description="Helical" evidence="2">
    <location>
        <begin position="216"/>
        <end position="240"/>
    </location>
</feature>
<keyword evidence="2" id="KW-1133">Transmembrane helix</keyword>